<keyword evidence="8" id="KW-1185">Reference proteome</keyword>
<evidence type="ECO:0000313" key="7">
    <source>
        <dbReference type="EMBL" id="QOY89453.1"/>
    </source>
</evidence>
<name>A0A7S7SM23_PALFE</name>
<evidence type="ECO:0000256" key="1">
    <source>
        <dbReference type="ARBA" id="ARBA00004141"/>
    </source>
</evidence>
<proteinExistence type="inferred from homology"/>
<feature type="transmembrane region" description="Helical" evidence="5">
    <location>
        <begin position="245"/>
        <end position="268"/>
    </location>
</feature>
<evidence type="ECO:0000256" key="2">
    <source>
        <dbReference type="ARBA" id="ARBA00022692"/>
    </source>
</evidence>
<feature type="domain" description="UspA" evidence="6">
    <location>
        <begin position="474"/>
        <end position="608"/>
    </location>
</feature>
<feature type="transmembrane region" description="Helical" evidence="5">
    <location>
        <begin position="288"/>
        <end position="309"/>
    </location>
</feature>
<comment type="similarity">
    <text evidence="5">Belongs to the NRAMP family.</text>
</comment>
<organism evidence="7 8">
    <name type="scientific">Paludibaculum fermentans</name>
    <dbReference type="NCBI Taxonomy" id="1473598"/>
    <lineage>
        <taxon>Bacteria</taxon>
        <taxon>Pseudomonadati</taxon>
        <taxon>Acidobacteriota</taxon>
        <taxon>Terriglobia</taxon>
        <taxon>Bryobacterales</taxon>
        <taxon>Bryobacteraceae</taxon>
        <taxon>Paludibaculum</taxon>
    </lineage>
</organism>
<dbReference type="Pfam" id="PF01566">
    <property type="entry name" value="Nramp"/>
    <property type="match status" value="1"/>
</dbReference>
<evidence type="ECO:0000256" key="5">
    <source>
        <dbReference type="HAMAP-Rule" id="MF_00221"/>
    </source>
</evidence>
<dbReference type="InterPro" id="IPR001046">
    <property type="entry name" value="NRAMP_fam"/>
</dbReference>
<protein>
    <recommendedName>
        <fullName evidence="5">Divalent metal cation transporter MntH</fullName>
    </recommendedName>
</protein>
<dbReference type="PANTHER" id="PTHR11706">
    <property type="entry name" value="SOLUTE CARRIER PROTEIN FAMILY 11 MEMBER"/>
    <property type="match status" value="1"/>
</dbReference>
<dbReference type="GO" id="GO:0005886">
    <property type="term" value="C:plasma membrane"/>
    <property type="evidence" value="ECO:0007669"/>
    <property type="project" value="UniProtKB-SubCell"/>
</dbReference>
<keyword evidence="2 5" id="KW-0812">Transmembrane</keyword>
<evidence type="ECO:0000256" key="4">
    <source>
        <dbReference type="ARBA" id="ARBA00023136"/>
    </source>
</evidence>
<dbReference type="EMBL" id="CP063849">
    <property type="protein sequence ID" value="QOY89453.1"/>
    <property type="molecule type" value="Genomic_DNA"/>
</dbReference>
<keyword evidence="5" id="KW-1003">Cell membrane</keyword>
<keyword evidence="5" id="KW-0769">Symport</keyword>
<dbReference type="AlphaFoldDB" id="A0A7S7SM23"/>
<evidence type="ECO:0000259" key="6">
    <source>
        <dbReference type="Pfam" id="PF00582"/>
    </source>
</evidence>
<keyword evidence="3 5" id="KW-1133">Transmembrane helix</keyword>
<dbReference type="GO" id="GO:0005384">
    <property type="term" value="F:manganese ion transmembrane transporter activity"/>
    <property type="evidence" value="ECO:0007669"/>
    <property type="project" value="TreeGrafter"/>
</dbReference>
<dbReference type="NCBIfam" id="TIGR01197">
    <property type="entry name" value="nramp"/>
    <property type="match status" value="1"/>
</dbReference>
<accession>A0A7S7SM23</accession>
<feature type="transmembrane region" description="Helical" evidence="5">
    <location>
        <begin position="429"/>
        <end position="450"/>
    </location>
</feature>
<dbReference type="RefSeq" id="WP_194451115.1">
    <property type="nucleotide sequence ID" value="NZ_CP063849.1"/>
</dbReference>
<feature type="transmembrane region" description="Helical" evidence="5">
    <location>
        <begin position="104"/>
        <end position="129"/>
    </location>
</feature>
<feature type="transmembrane region" description="Helical" evidence="5">
    <location>
        <begin position="340"/>
        <end position="357"/>
    </location>
</feature>
<dbReference type="Proteomes" id="UP000593892">
    <property type="component" value="Chromosome"/>
</dbReference>
<keyword evidence="5" id="KW-0813">Transport</keyword>
<dbReference type="GO" id="GO:0034755">
    <property type="term" value="P:iron ion transmembrane transport"/>
    <property type="evidence" value="ECO:0007669"/>
    <property type="project" value="TreeGrafter"/>
</dbReference>
<keyword evidence="5" id="KW-0406">Ion transport</keyword>
<dbReference type="NCBIfam" id="NF037982">
    <property type="entry name" value="Nramp_1"/>
    <property type="match status" value="1"/>
</dbReference>
<reference evidence="7 8" key="1">
    <citation type="submission" date="2020-10" db="EMBL/GenBank/DDBJ databases">
        <title>Complete genome sequence of Paludibaculum fermentans P105T, a facultatively anaerobic acidobacterium capable of dissimilatory Fe(III) reduction.</title>
        <authorList>
            <person name="Dedysh S.N."/>
            <person name="Beletsky A.V."/>
            <person name="Kulichevskaya I.S."/>
            <person name="Mardanov A.V."/>
            <person name="Ravin N.V."/>
        </authorList>
    </citation>
    <scope>NUCLEOTIDE SEQUENCE [LARGE SCALE GENOMIC DNA]</scope>
    <source>
        <strain evidence="7 8">P105</strain>
    </source>
</reference>
<dbReference type="GO" id="GO:0015086">
    <property type="term" value="F:cadmium ion transmembrane transporter activity"/>
    <property type="evidence" value="ECO:0007669"/>
    <property type="project" value="TreeGrafter"/>
</dbReference>
<dbReference type="PANTHER" id="PTHR11706:SF75">
    <property type="entry name" value="ETHYLENE-INSENSITIVE PROTEIN 2"/>
    <property type="match status" value="1"/>
</dbReference>
<dbReference type="CDD" id="cd00293">
    <property type="entry name" value="USP-like"/>
    <property type="match status" value="1"/>
</dbReference>
<evidence type="ECO:0000313" key="8">
    <source>
        <dbReference type="Proteomes" id="UP000593892"/>
    </source>
</evidence>
<comment type="function">
    <text evidence="5">H(+)-stimulated, divalent metal cation uptake system.</text>
</comment>
<dbReference type="NCBIfam" id="NF001923">
    <property type="entry name" value="PRK00701.1"/>
    <property type="match status" value="1"/>
</dbReference>
<feature type="transmembrane region" description="Helical" evidence="5">
    <location>
        <begin position="363"/>
        <end position="385"/>
    </location>
</feature>
<feature type="transmembrane region" description="Helical" evidence="5">
    <location>
        <begin position="204"/>
        <end position="224"/>
    </location>
</feature>
<feature type="transmembrane region" description="Helical" evidence="5">
    <location>
        <begin position="166"/>
        <end position="184"/>
    </location>
</feature>
<dbReference type="HAMAP" id="MF_00221">
    <property type="entry name" value="NRAMP"/>
    <property type="match status" value="1"/>
</dbReference>
<gene>
    <name evidence="5" type="primary">mntH</name>
    <name evidence="7" type="ORF">IRI77_05735</name>
</gene>
<dbReference type="Pfam" id="PF00582">
    <property type="entry name" value="Usp"/>
    <property type="match status" value="1"/>
</dbReference>
<dbReference type="InterPro" id="IPR006016">
    <property type="entry name" value="UspA"/>
</dbReference>
<dbReference type="SUPFAM" id="SSF52402">
    <property type="entry name" value="Adenine nucleotide alpha hydrolases-like"/>
    <property type="match status" value="1"/>
</dbReference>
<evidence type="ECO:0000256" key="3">
    <source>
        <dbReference type="ARBA" id="ARBA00022989"/>
    </source>
</evidence>
<keyword evidence="4 5" id="KW-0472">Membrane</keyword>
<dbReference type="GO" id="GO:0046872">
    <property type="term" value="F:metal ion binding"/>
    <property type="evidence" value="ECO:0007669"/>
    <property type="project" value="UniProtKB-UniRule"/>
</dbReference>
<feature type="transmembrane region" description="Helical" evidence="5">
    <location>
        <begin position="405"/>
        <end position="423"/>
    </location>
</feature>
<feature type="transmembrane region" description="Helical" evidence="5">
    <location>
        <begin position="135"/>
        <end position="154"/>
    </location>
</feature>
<feature type="transmembrane region" description="Helical" evidence="5">
    <location>
        <begin position="61"/>
        <end position="84"/>
    </location>
</feature>
<sequence length="612" mass="66737">MDSSGTQSLSEVHSSVTTAHPSIWRRMFAFAGPAYLVSVGYMDPGNWATDIEGGARFGYQLLWVLLLSNAMAILLQTLSARLGIVTGRDLAQACREAYPKRISYALWILCEIAIAACDLAELLGAAIGLSLLFKLPLIAGVLLSTLDTLLVLWFNRYGIRVIESIILAFVTIIGGCFLFEVLLAKPNFHEVALGLIPRLNDQSLYVAIGILGATVMPHNLYLHSSLVQTRTIGKRDRDKRSACKYNLIDSVVALNGALLVNAAILIMAAATFFKNGVVVTEIQQAHQMLAPLLGTTVAGVVFAVALICSGQSSTITGTMAGQIVMEGFLDFRMRPWLRRFITRSAAVVPAVFTIWWTGDHGAYKLLILSQVVLSLQLPFAVIPLIRFTSDKRQMGNFTSPGWVKALAWSCAVIIIGLNLWLAWNTLQDWPWYISLPLALGLVGLLGWVAFAPFRQGSSVQLPEASLDLLKPPVYRNILVPLDHSRLDRVALSHATALAKAHHAKVHLLHVEEGVTSQVYGALAETAEVEKGREYFMQLRSSVEQLGLEVELTVVHATDPKSAIVRFSRECKPDLIVMGAHGHKGLKDLVFGATINEVRHAVGVPVLVVQDGA</sequence>
<dbReference type="GO" id="GO:0015293">
    <property type="term" value="F:symporter activity"/>
    <property type="evidence" value="ECO:0007669"/>
    <property type="project" value="UniProtKB-UniRule"/>
</dbReference>
<comment type="subcellular location">
    <subcellularLocation>
        <location evidence="5">Cell membrane</location>
        <topology evidence="5">Multi-pass membrane protein</topology>
    </subcellularLocation>
    <subcellularLocation>
        <location evidence="1">Membrane</location>
        <topology evidence="1">Multi-pass membrane protein</topology>
    </subcellularLocation>
</comment>
<dbReference type="Gene3D" id="3.40.50.620">
    <property type="entry name" value="HUPs"/>
    <property type="match status" value="1"/>
</dbReference>
<dbReference type="KEGG" id="pfer:IRI77_05735"/>
<dbReference type="PRINTS" id="PR00447">
    <property type="entry name" value="NATRESASSCMP"/>
</dbReference>
<dbReference type="InterPro" id="IPR014729">
    <property type="entry name" value="Rossmann-like_a/b/a_fold"/>
</dbReference>